<evidence type="ECO:0000313" key="2">
    <source>
        <dbReference type="Proteomes" id="UP000280501"/>
    </source>
</evidence>
<organism evidence="1 2">
    <name type="scientific">Myceligenerans xiligouense</name>
    <dbReference type="NCBI Taxonomy" id="253184"/>
    <lineage>
        <taxon>Bacteria</taxon>
        <taxon>Bacillati</taxon>
        <taxon>Actinomycetota</taxon>
        <taxon>Actinomycetes</taxon>
        <taxon>Micrococcales</taxon>
        <taxon>Promicromonosporaceae</taxon>
        <taxon>Myceligenerans</taxon>
    </lineage>
</organism>
<reference evidence="1 2" key="1">
    <citation type="submission" date="2018-11" db="EMBL/GenBank/DDBJ databases">
        <title>Sequencing the genomes of 1000 actinobacteria strains.</title>
        <authorList>
            <person name="Klenk H.-P."/>
        </authorList>
    </citation>
    <scope>NUCLEOTIDE SEQUENCE [LARGE SCALE GENOMIC DNA]</scope>
    <source>
        <strain evidence="1 2">DSM 15700</strain>
    </source>
</reference>
<dbReference type="AlphaFoldDB" id="A0A3N4ZMT7"/>
<evidence type="ECO:0000313" key="1">
    <source>
        <dbReference type="EMBL" id="RPF22235.1"/>
    </source>
</evidence>
<proteinExistence type="predicted"/>
<accession>A0A3N4ZMT7</accession>
<name>A0A3N4ZMT7_9MICO</name>
<sequence length="71" mass="7575">MGNVARVQIADLVADAFGPSGAHRSEILAAAVAGGGSPELLAELERLPDRTFATMRDLWDHLPDVPIRLEP</sequence>
<dbReference type="EMBL" id="RKQZ01000001">
    <property type="protein sequence ID" value="RPF22235.1"/>
    <property type="molecule type" value="Genomic_DNA"/>
</dbReference>
<dbReference type="Proteomes" id="UP000280501">
    <property type="component" value="Unassembled WGS sequence"/>
</dbReference>
<gene>
    <name evidence="1" type="ORF">EDD34_2883</name>
</gene>
<comment type="caution">
    <text evidence="1">The sequence shown here is derived from an EMBL/GenBank/DDBJ whole genome shotgun (WGS) entry which is preliminary data.</text>
</comment>
<keyword evidence="2" id="KW-1185">Reference proteome</keyword>
<protein>
    <submittedName>
        <fullName evidence="1">Uncharacterized protein DUF2795</fullName>
    </submittedName>
</protein>
<dbReference type="Pfam" id="PF11387">
    <property type="entry name" value="DUF2795"/>
    <property type="match status" value="1"/>
</dbReference>
<dbReference type="InterPro" id="IPR021527">
    <property type="entry name" value="DUF2795"/>
</dbReference>